<accession>A0A182LTP5</accession>
<reference evidence="3" key="1">
    <citation type="submission" date="2013-09" db="EMBL/GenBank/DDBJ databases">
        <title>The Genome Sequence of Anopheles culicifacies species A.</title>
        <authorList>
            <consortium name="The Broad Institute Genomics Platform"/>
            <person name="Neafsey D.E."/>
            <person name="Besansky N."/>
            <person name="Howell P."/>
            <person name="Walton C."/>
            <person name="Young S.K."/>
            <person name="Zeng Q."/>
            <person name="Gargeya S."/>
            <person name="Fitzgerald M."/>
            <person name="Haas B."/>
            <person name="Abouelleil A."/>
            <person name="Allen A.W."/>
            <person name="Alvarado L."/>
            <person name="Arachchi H.M."/>
            <person name="Berlin A.M."/>
            <person name="Chapman S.B."/>
            <person name="Gainer-Dewar J."/>
            <person name="Goldberg J."/>
            <person name="Griggs A."/>
            <person name="Gujja S."/>
            <person name="Hansen M."/>
            <person name="Howarth C."/>
            <person name="Imamovic A."/>
            <person name="Ireland A."/>
            <person name="Larimer J."/>
            <person name="McCowan C."/>
            <person name="Murphy C."/>
            <person name="Pearson M."/>
            <person name="Poon T.W."/>
            <person name="Priest M."/>
            <person name="Roberts A."/>
            <person name="Saif S."/>
            <person name="Shea T."/>
            <person name="Sisk P."/>
            <person name="Sykes S."/>
            <person name="Wortman J."/>
            <person name="Nusbaum C."/>
            <person name="Birren B."/>
        </authorList>
    </citation>
    <scope>NUCLEOTIDE SEQUENCE [LARGE SCALE GENOMIC DNA]</scope>
    <source>
        <strain evidence="3">A-37</strain>
    </source>
</reference>
<feature type="chain" id="PRO_5008127558" description="Secreted protein" evidence="1">
    <location>
        <begin position="21"/>
        <end position="188"/>
    </location>
</feature>
<dbReference type="Proteomes" id="UP000075883">
    <property type="component" value="Unassembled WGS sequence"/>
</dbReference>
<sequence>MWLFGFLLIVIVCAAKCTEADISVEAAFQASSFWTVASKPNSPVSVARTVHSKHSILFRYVTVFIIEIYTCFTAPQPCATGVIAGSVSELNRAPKLPIVIVLRLCDLPSSAAPHMRWSLWFRTVSLNSREHHRQTLLRTTLSPRKIIGATTGTGSAGEEQRNLHRKPLHTSCCVRIEEASNMLRFIGI</sequence>
<feature type="signal peptide" evidence="1">
    <location>
        <begin position="1"/>
        <end position="20"/>
    </location>
</feature>
<evidence type="ECO:0000256" key="1">
    <source>
        <dbReference type="SAM" id="SignalP"/>
    </source>
</evidence>
<protein>
    <recommendedName>
        <fullName evidence="4">Secreted protein</fullName>
    </recommendedName>
</protein>
<proteinExistence type="predicted"/>
<dbReference type="AlphaFoldDB" id="A0A182LTP5"/>
<evidence type="ECO:0000313" key="3">
    <source>
        <dbReference type="Proteomes" id="UP000075883"/>
    </source>
</evidence>
<dbReference type="EMBL" id="AXCM01002835">
    <property type="status" value="NOT_ANNOTATED_CDS"/>
    <property type="molecule type" value="Genomic_DNA"/>
</dbReference>
<organism evidence="2 3">
    <name type="scientific">Anopheles culicifacies</name>
    <dbReference type="NCBI Taxonomy" id="139723"/>
    <lineage>
        <taxon>Eukaryota</taxon>
        <taxon>Metazoa</taxon>
        <taxon>Ecdysozoa</taxon>
        <taxon>Arthropoda</taxon>
        <taxon>Hexapoda</taxon>
        <taxon>Insecta</taxon>
        <taxon>Pterygota</taxon>
        <taxon>Neoptera</taxon>
        <taxon>Endopterygota</taxon>
        <taxon>Diptera</taxon>
        <taxon>Nematocera</taxon>
        <taxon>Culicoidea</taxon>
        <taxon>Culicidae</taxon>
        <taxon>Anophelinae</taxon>
        <taxon>Anopheles</taxon>
        <taxon>culicifacies species complex</taxon>
    </lineage>
</organism>
<keyword evidence="3" id="KW-1185">Reference proteome</keyword>
<evidence type="ECO:0008006" key="4">
    <source>
        <dbReference type="Google" id="ProtNLM"/>
    </source>
</evidence>
<evidence type="ECO:0000313" key="2">
    <source>
        <dbReference type="EnsemblMetazoa" id="ACUA001712-PA"/>
    </source>
</evidence>
<dbReference type="VEuPathDB" id="VectorBase:ACUA001712"/>
<dbReference type="EnsemblMetazoa" id="ACUA001712-RA">
    <property type="protein sequence ID" value="ACUA001712-PA"/>
    <property type="gene ID" value="ACUA001712"/>
</dbReference>
<name>A0A182LTP5_9DIPT</name>
<keyword evidence="1" id="KW-0732">Signal</keyword>
<reference evidence="2" key="2">
    <citation type="submission" date="2020-05" db="UniProtKB">
        <authorList>
            <consortium name="EnsemblMetazoa"/>
        </authorList>
    </citation>
    <scope>IDENTIFICATION</scope>
    <source>
        <strain evidence="2">A-37</strain>
    </source>
</reference>